<organism evidence="1 2">
    <name type="scientific">Micromonospora zhanjiangensis</name>
    <dbReference type="NCBI Taxonomy" id="1522057"/>
    <lineage>
        <taxon>Bacteria</taxon>
        <taxon>Bacillati</taxon>
        <taxon>Actinomycetota</taxon>
        <taxon>Actinomycetes</taxon>
        <taxon>Micromonosporales</taxon>
        <taxon>Micromonosporaceae</taxon>
        <taxon>Micromonospora</taxon>
    </lineage>
</organism>
<dbReference type="RefSeq" id="WP_377549938.1">
    <property type="nucleotide sequence ID" value="NZ_JBHSBN010000020.1"/>
</dbReference>
<evidence type="ECO:0000313" key="2">
    <source>
        <dbReference type="Proteomes" id="UP001595868"/>
    </source>
</evidence>
<dbReference type="Proteomes" id="UP001595868">
    <property type="component" value="Unassembled WGS sequence"/>
</dbReference>
<evidence type="ECO:0000313" key="1">
    <source>
        <dbReference type="EMBL" id="MFC4109012.1"/>
    </source>
</evidence>
<evidence type="ECO:0008006" key="3">
    <source>
        <dbReference type="Google" id="ProtNLM"/>
    </source>
</evidence>
<protein>
    <recommendedName>
        <fullName evidence="3">Homeodomain-like domain-containing protein</fullName>
    </recommendedName>
</protein>
<sequence length="85" mass="9112">MVERPEQDELTLLRARLTALTGSDPFGALAMSARVEALARAAAAEAAVAACRRGASWSEIGDAFGISRQAAHQRFARYVKAARPR</sequence>
<accession>A0ABV8KSY3</accession>
<keyword evidence="2" id="KW-1185">Reference proteome</keyword>
<gene>
    <name evidence="1" type="ORF">ACFOX0_24165</name>
</gene>
<name>A0ABV8KSY3_9ACTN</name>
<proteinExistence type="predicted"/>
<reference evidence="2" key="1">
    <citation type="journal article" date="2019" name="Int. J. Syst. Evol. Microbiol.">
        <title>The Global Catalogue of Microorganisms (GCM) 10K type strain sequencing project: providing services to taxonomists for standard genome sequencing and annotation.</title>
        <authorList>
            <consortium name="The Broad Institute Genomics Platform"/>
            <consortium name="The Broad Institute Genome Sequencing Center for Infectious Disease"/>
            <person name="Wu L."/>
            <person name="Ma J."/>
        </authorList>
    </citation>
    <scope>NUCLEOTIDE SEQUENCE [LARGE SCALE GENOMIC DNA]</scope>
    <source>
        <strain evidence="2">2902at01</strain>
    </source>
</reference>
<comment type="caution">
    <text evidence="1">The sequence shown here is derived from an EMBL/GenBank/DDBJ whole genome shotgun (WGS) entry which is preliminary data.</text>
</comment>
<dbReference type="EMBL" id="JBHSBN010000020">
    <property type="protein sequence ID" value="MFC4109012.1"/>
    <property type="molecule type" value="Genomic_DNA"/>
</dbReference>